<dbReference type="EMBL" id="ML208967">
    <property type="protein sequence ID" value="TFK59475.1"/>
    <property type="molecule type" value="Genomic_DNA"/>
</dbReference>
<reference evidence="1 2" key="1">
    <citation type="journal article" date="2019" name="Nat. Ecol. Evol.">
        <title>Megaphylogeny resolves global patterns of mushroom evolution.</title>
        <authorList>
            <person name="Varga T."/>
            <person name="Krizsan K."/>
            <person name="Foldi C."/>
            <person name="Dima B."/>
            <person name="Sanchez-Garcia M."/>
            <person name="Sanchez-Ramirez S."/>
            <person name="Szollosi G.J."/>
            <person name="Szarkandi J.G."/>
            <person name="Papp V."/>
            <person name="Albert L."/>
            <person name="Andreopoulos W."/>
            <person name="Angelini C."/>
            <person name="Antonin V."/>
            <person name="Barry K.W."/>
            <person name="Bougher N.L."/>
            <person name="Buchanan P."/>
            <person name="Buyck B."/>
            <person name="Bense V."/>
            <person name="Catcheside P."/>
            <person name="Chovatia M."/>
            <person name="Cooper J."/>
            <person name="Damon W."/>
            <person name="Desjardin D."/>
            <person name="Finy P."/>
            <person name="Geml J."/>
            <person name="Haridas S."/>
            <person name="Hughes K."/>
            <person name="Justo A."/>
            <person name="Karasinski D."/>
            <person name="Kautmanova I."/>
            <person name="Kiss B."/>
            <person name="Kocsube S."/>
            <person name="Kotiranta H."/>
            <person name="LaButti K.M."/>
            <person name="Lechner B.E."/>
            <person name="Liimatainen K."/>
            <person name="Lipzen A."/>
            <person name="Lukacs Z."/>
            <person name="Mihaltcheva S."/>
            <person name="Morgado L.N."/>
            <person name="Niskanen T."/>
            <person name="Noordeloos M.E."/>
            <person name="Ohm R.A."/>
            <person name="Ortiz-Santana B."/>
            <person name="Ovrebo C."/>
            <person name="Racz N."/>
            <person name="Riley R."/>
            <person name="Savchenko A."/>
            <person name="Shiryaev A."/>
            <person name="Soop K."/>
            <person name="Spirin V."/>
            <person name="Szebenyi C."/>
            <person name="Tomsovsky M."/>
            <person name="Tulloss R.E."/>
            <person name="Uehling J."/>
            <person name="Grigoriev I.V."/>
            <person name="Vagvolgyi C."/>
            <person name="Papp T."/>
            <person name="Martin F.M."/>
            <person name="Miettinen O."/>
            <person name="Hibbett D.S."/>
            <person name="Nagy L.G."/>
        </authorList>
    </citation>
    <scope>NUCLEOTIDE SEQUENCE [LARGE SCALE GENOMIC DNA]</scope>
    <source>
        <strain evidence="1 2">NL-1719</strain>
    </source>
</reference>
<name>A0ACD3A1C4_9AGAR</name>
<proteinExistence type="predicted"/>
<evidence type="ECO:0000313" key="2">
    <source>
        <dbReference type="Proteomes" id="UP000308600"/>
    </source>
</evidence>
<dbReference type="Proteomes" id="UP000308600">
    <property type="component" value="Unassembled WGS sequence"/>
</dbReference>
<feature type="non-terminal residue" evidence="1">
    <location>
        <position position="1"/>
    </location>
</feature>
<protein>
    <submittedName>
        <fullName evidence="1">Uncharacterized protein</fullName>
    </submittedName>
</protein>
<keyword evidence="2" id="KW-1185">Reference proteome</keyword>
<organism evidence="1 2">
    <name type="scientific">Pluteus cervinus</name>
    <dbReference type="NCBI Taxonomy" id="181527"/>
    <lineage>
        <taxon>Eukaryota</taxon>
        <taxon>Fungi</taxon>
        <taxon>Dikarya</taxon>
        <taxon>Basidiomycota</taxon>
        <taxon>Agaricomycotina</taxon>
        <taxon>Agaricomycetes</taxon>
        <taxon>Agaricomycetidae</taxon>
        <taxon>Agaricales</taxon>
        <taxon>Pluteineae</taxon>
        <taxon>Pluteaceae</taxon>
        <taxon>Pluteus</taxon>
    </lineage>
</organism>
<accession>A0ACD3A1C4</accession>
<sequence>ATFAINNRAHSTTKYSPFYLNYGRHPNDLKSPRYLTKMQTVSEFVEELEAARRETSVLLKWANQRMKKHYDRKQGGRIEYKSGDLVWLHGRNIN</sequence>
<evidence type="ECO:0000313" key="1">
    <source>
        <dbReference type="EMBL" id="TFK59475.1"/>
    </source>
</evidence>
<feature type="non-terminal residue" evidence="1">
    <location>
        <position position="94"/>
    </location>
</feature>
<gene>
    <name evidence="1" type="ORF">BDN72DRAFT_744170</name>
</gene>